<sequence length="55" mass="6006">MGASRGLLLPVLSRFSAIPSKSSLSANDFYRTSRASMTVRFTPSVATIPPMCNWQ</sequence>
<accession>B0JPS6</accession>
<proteinExistence type="predicted"/>
<dbReference type="PaxDb" id="449447-MAE_38280"/>
<dbReference type="KEGG" id="mar:MAE_38280"/>
<keyword evidence="2" id="KW-1185">Reference proteome</keyword>
<evidence type="ECO:0000313" key="2">
    <source>
        <dbReference type="Proteomes" id="UP000001510"/>
    </source>
</evidence>
<dbReference type="STRING" id="449447.MAE_38280"/>
<dbReference type="AlphaFoldDB" id="B0JPS6"/>
<protein>
    <submittedName>
        <fullName evidence="1">Uncharacterized protein</fullName>
    </submittedName>
</protein>
<gene>
    <name evidence="1" type="ordered locus">MAE_38280</name>
</gene>
<dbReference type="Proteomes" id="UP000001510">
    <property type="component" value="Chromosome"/>
</dbReference>
<dbReference type="EnsemblBacteria" id="BAG03650">
    <property type="protein sequence ID" value="BAG03650"/>
    <property type="gene ID" value="MAE_38280"/>
</dbReference>
<dbReference type="HOGENOM" id="CLU_3027232_0_0_3"/>
<dbReference type="EMBL" id="AP009552">
    <property type="protein sequence ID" value="BAG03650.1"/>
    <property type="molecule type" value="Genomic_DNA"/>
</dbReference>
<organism evidence="1 2">
    <name type="scientific">Microcystis aeruginosa (strain NIES-843 / IAM M-2473)</name>
    <dbReference type="NCBI Taxonomy" id="449447"/>
    <lineage>
        <taxon>Bacteria</taxon>
        <taxon>Bacillati</taxon>
        <taxon>Cyanobacteriota</taxon>
        <taxon>Cyanophyceae</taxon>
        <taxon>Oscillatoriophycideae</taxon>
        <taxon>Chroococcales</taxon>
        <taxon>Microcystaceae</taxon>
        <taxon>Microcystis</taxon>
    </lineage>
</organism>
<evidence type="ECO:0000313" key="1">
    <source>
        <dbReference type="EMBL" id="BAG03650.1"/>
    </source>
</evidence>
<reference evidence="1 2" key="1">
    <citation type="journal article" date="2007" name="DNA Res.">
        <title>Complete genomic structure of the bloom-forming toxic cyanobacterium Microcystis aeruginosa NIES-843.</title>
        <authorList>
            <person name="Kaneko T."/>
            <person name="Nakajima N."/>
            <person name="Okamoto S."/>
            <person name="Suzuki I."/>
            <person name="Tanabe Y."/>
            <person name="Tamaoki M."/>
            <person name="Nakamura Y."/>
            <person name="Kasai F."/>
            <person name="Watanabe A."/>
            <person name="Kawashima K."/>
            <person name="Kishida Y."/>
            <person name="Ono A."/>
            <person name="Shimizu Y."/>
            <person name="Takahashi C."/>
            <person name="Minami C."/>
            <person name="Fujishiro T."/>
            <person name="Kohara M."/>
            <person name="Katoh M."/>
            <person name="Nakazaki N."/>
            <person name="Nakayama S."/>
            <person name="Yamada M."/>
            <person name="Tabata S."/>
            <person name="Watanabe M.M."/>
        </authorList>
    </citation>
    <scope>NUCLEOTIDE SEQUENCE [LARGE SCALE GENOMIC DNA]</scope>
    <source>
        <strain evidence="2">NIES-843 / IAM M-247</strain>
    </source>
</reference>
<name>B0JPS6_MICAN</name>